<evidence type="ECO:0000256" key="5">
    <source>
        <dbReference type="ARBA" id="ARBA00010185"/>
    </source>
</evidence>
<comment type="catalytic activity">
    <reaction evidence="1 18">
        <text>a 1,2-diacyl-sn-glycero-3-phosphate + CTP + H(+) = a CDP-1,2-diacyl-sn-glycerol + diphosphate</text>
        <dbReference type="Rhea" id="RHEA:16229"/>
        <dbReference type="ChEBI" id="CHEBI:15378"/>
        <dbReference type="ChEBI" id="CHEBI:33019"/>
        <dbReference type="ChEBI" id="CHEBI:37563"/>
        <dbReference type="ChEBI" id="CHEBI:58332"/>
        <dbReference type="ChEBI" id="CHEBI:58608"/>
        <dbReference type="EC" id="2.7.7.41"/>
    </reaction>
</comment>
<organism evidence="20 21">
    <name type="scientific">Candidatus Borkfalkia faecavium</name>
    <dbReference type="NCBI Taxonomy" id="2838508"/>
    <lineage>
        <taxon>Bacteria</taxon>
        <taxon>Bacillati</taxon>
        <taxon>Bacillota</taxon>
        <taxon>Clostridia</taxon>
        <taxon>Christensenellales</taxon>
        <taxon>Christensenellaceae</taxon>
        <taxon>Candidatus Borkfalkia</taxon>
    </lineage>
</organism>
<sequence>MFKRIATGLVYIGVLVGFFFLRNVDHRLFGILIYAFSLIGTYEMVHAFCAPVEEKAEPLAHALRLCTSQKAAVYVYALIFTPAFYLVEEFAPGQGYRAMLVWSFSFAVALLCLLVVDHRNTTLAGTGSAMLCGLYPTAILSTMLLTNEFENASTLALLLIFVISPVADTFAFAVGSVLRGKKLCPNISPNKTISGAVGGVVFGTGASLLLYWLYTLTSDYVYTGIGSSWEGSVWVVMALIGLVTSLLTEFGDLVESVVKRRLGIKDMGKLLPGHGGILDRIDGTLFASLFVYIAFALFVVRVGL</sequence>
<evidence type="ECO:0000256" key="18">
    <source>
        <dbReference type="RuleBase" id="RU003938"/>
    </source>
</evidence>
<keyword evidence="16" id="KW-0594">Phospholipid biosynthesis</keyword>
<dbReference type="InterPro" id="IPR000374">
    <property type="entry name" value="PC_trans"/>
</dbReference>
<evidence type="ECO:0000256" key="12">
    <source>
        <dbReference type="ARBA" id="ARBA00022695"/>
    </source>
</evidence>
<evidence type="ECO:0000256" key="9">
    <source>
        <dbReference type="ARBA" id="ARBA00022516"/>
    </source>
</evidence>
<keyword evidence="9" id="KW-0444">Lipid biosynthesis</keyword>
<comment type="similarity">
    <text evidence="5 18">Belongs to the CDS family.</text>
</comment>
<feature type="transmembrane region" description="Helical" evidence="19">
    <location>
        <begin position="192"/>
        <end position="214"/>
    </location>
</feature>
<keyword evidence="17" id="KW-1208">Phospholipid metabolism</keyword>
<keyword evidence="10 18" id="KW-0808">Transferase</keyword>
<comment type="subcellular location">
    <subcellularLocation>
        <location evidence="2">Cell membrane</location>
        <topology evidence="2">Multi-pass membrane protein</topology>
    </subcellularLocation>
</comment>
<feature type="transmembrane region" description="Helical" evidence="19">
    <location>
        <begin position="157"/>
        <end position="180"/>
    </location>
</feature>
<evidence type="ECO:0000256" key="2">
    <source>
        <dbReference type="ARBA" id="ARBA00004651"/>
    </source>
</evidence>
<keyword evidence="11 18" id="KW-0812">Transmembrane</keyword>
<dbReference type="GO" id="GO:0005886">
    <property type="term" value="C:plasma membrane"/>
    <property type="evidence" value="ECO:0007669"/>
    <property type="project" value="UniProtKB-SubCell"/>
</dbReference>
<dbReference type="PROSITE" id="PS01315">
    <property type="entry name" value="CDS"/>
    <property type="match status" value="1"/>
</dbReference>
<dbReference type="Proteomes" id="UP000886847">
    <property type="component" value="Unassembled WGS sequence"/>
</dbReference>
<gene>
    <name evidence="20" type="ORF">H9851_03055</name>
</gene>
<dbReference type="EMBL" id="DXEW01000017">
    <property type="protein sequence ID" value="HIX50241.1"/>
    <property type="molecule type" value="Genomic_DNA"/>
</dbReference>
<evidence type="ECO:0000256" key="7">
    <source>
        <dbReference type="ARBA" id="ARBA00019373"/>
    </source>
</evidence>
<keyword evidence="8" id="KW-1003">Cell membrane</keyword>
<evidence type="ECO:0000313" key="21">
    <source>
        <dbReference type="Proteomes" id="UP000886847"/>
    </source>
</evidence>
<accession>A0A9D1VZY3</accession>
<evidence type="ECO:0000256" key="19">
    <source>
        <dbReference type="SAM" id="Phobius"/>
    </source>
</evidence>
<dbReference type="AlphaFoldDB" id="A0A9D1VZY3"/>
<evidence type="ECO:0000313" key="20">
    <source>
        <dbReference type="EMBL" id="HIX50241.1"/>
    </source>
</evidence>
<evidence type="ECO:0000256" key="15">
    <source>
        <dbReference type="ARBA" id="ARBA00023136"/>
    </source>
</evidence>
<evidence type="ECO:0000256" key="6">
    <source>
        <dbReference type="ARBA" id="ARBA00012487"/>
    </source>
</evidence>
<evidence type="ECO:0000256" key="11">
    <source>
        <dbReference type="ARBA" id="ARBA00022692"/>
    </source>
</evidence>
<feature type="transmembrane region" description="Helical" evidence="19">
    <location>
        <begin position="28"/>
        <end position="50"/>
    </location>
</feature>
<dbReference type="PANTHER" id="PTHR46382:SF1">
    <property type="entry name" value="PHOSPHATIDATE CYTIDYLYLTRANSFERASE"/>
    <property type="match status" value="1"/>
</dbReference>
<evidence type="ECO:0000256" key="16">
    <source>
        <dbReference type="ARBA" id="ARBA00023209"/>
    </source>
</evidence>
<keyword evidence="15 19" id="KW-0472">Membrane</keyword>
<dbReference type="PANTHER" id="PTHR46382">
    <property type="entry name" value="PHOSPHATIDATE CYTIDYLYLTRANSFERASE"/>
    <property type="match status" value="1"/>
</dbReference>
<keyword evidence="12 18" id="KW-0548">Nucleotidyltransferase</keyword>
<keyword evidence="14" id="KW-0443">Lipid metabolism</keyword>
<dbReference type="Pfam" id="PF01148">
    <property type="entry name" value="CTP_transf_1"/>
    <property type="match status" value="1"/>
</dbReference>
<dbReference type="GO" id="GO:0016024">
    <property type="term" value="P:CDP-diacylglycerol biosynthetic process"/>
    <property type="evidence" value="ECO:0007669"/>
    <property type="project" value="TreeGrafter"/>
</dbReference>
<evidence type="ECO:0000256" key="10">
    <source>
        <dbReference type="ARBA" id="ARBA00022679"/>
    </source>
</evidence>
<feature type="transmembrane region" description="Helical" evidence="19">
    <location>
        <begin position="5"/>
        <end position="22"/>
    </location>
</feature>
<comment type="pathway">
    <text evidence="3 18">Phospholipid metabolism; CDP-diacylglycerol biosynthesis; CDP-diacylglycerol from sn-glycerol 3-phosphate: step 3/3.</text>
</comment>
<evidence type="ECO:0000256" key="4">
    <source>
        <dbReference type="ARBA" id="ARBA00005189"/>
    </source>
</evidence>
<evidence type="ECO:0000256" key="3">
    <source>
        <dbReference type="ARBA" id="ARBA00005119"/>
    </source>
</evidence>
<feature type="transmembrane region" description="Helical" evidence="19">
    <location>
        <begin position="99"/>
        <end position="116"/>
    </location>
</feature>
<evidence type="ECO:0000256" key="8">
    <source>
        <dbReference type="ARBA" id="ARBA00022475"/>
    </source>
</evidence>
<reference evidence="20" key="2">
    <citation type="submission" date="2021-04" db="EMBL/GenBank/DDBJ databases">
        <authorList>
            <person name="Gilroy R."/>
        </authorList>
    </citation>
    <scope>NUCLEOTIDE SEQUENCE</scope>
    <source>
        <strain evidence="20">2189</strain>
    </source>
</reference>
<feature type="transmembrane region" description="Helical" evidence="19">
    <location>
        <begin position="123"/>
        <end position="145"/>
    </location>
</feature>
<comment type="pathway">
    <text evidence="4">Lipid metabolism.</text>
</comment>
<evidence type="ECO:0000256" key="13">
    <source>
        <dbReference type="ARBA" id="ARBA00022989"/>
    </source>
</evidence>
<dbReference type="EC" id="2.7.7.41" evidence="6 18"/>
<dbReference type="GO" id="GO:0004605">
    <property type="term" value="F:phosphatidate cytidylyltransferase activity"/>
    <property type="evidence" value="ECO:0007669"/>
    <property type="project" value="UniProtKB-EC"/>
</dbReference>
<comment type="caution">
    <text evidence="20">The sequence shown here is derived from an EMBL/GenBank/DDBJ whole genome shotgun (WGS) entry which is preliminary data.</text>
</comment>
<keyword evidence="13 19" id="KW-1133">Transmembrane helix</keyword>
<evidence type="ECO:0000256" key="14">
    <source>
        <dbReference type="ARBA" id="ARBA00023098"/>
    </source>
</evidence>
<name>A0A9D1VZY3_9FIRM</name>
<reference evidence="20" key="1">
    <citation type="journal article" date="2021" name="PeerJ">
        <title>Extensive microbial diversity within the chicken gut microbiome revealed by metagenomics and culture.</title>
        <authorList>
            <person name="Gilroy R."/>
            <person name="Ravi A."/>
            <person name="Getino M."/>
            <person name="Pursley I."/>
            <person name="Horton D.L."/>
            <person name="Alikhan N.F."/>
            <person name="Baker D."/>
            <person name="Gharbi K."/>
            <person name="Hall N."/>
            <person name="Watson M."/>
            <person name="Adriaenssens E.M."/>
            <person name="Foster-Nyarko E."/>
            <person name="Jarju S."/>
            <person name="Secka A."/>
            <person name="Antonio M."/>
            <person name="Oren A."/>
            <person name="Chaudhuri R.R."/>
            <person name="La Ragione R."/>
            <person name="Hildebrand F."/>
            <person name="Pallen M.J."/>
        </authorList>
    </citation>
    <scope>NUCLEOTIDE SEQUENCE</scope>
    <source>
        <strain evidence="20">2189</strain>
    </source>
</reference>
<evidence type="ECO:0000256" key="1">
    <source>
        <dbReference type="ARBA" id="ARBA00001698"/>
    </source>
</evidence>
<evidence type="ECO:0000256" key="17">
    <source>
        <dbReference type="ARBA" id="ARBA00023264"/>
    </source>
</evidence>
<feature type="transmembrane region" description="Helical" evidence="19">
    <location>
        <begin position="71"/>
        <end position="87"/>
    </location>
</feature>
<feature type="transmembrane region" description="Helical" evidence="19">
    <location>
        <begin position="234"/>
        <end position="254"/>
    </location>
</feature>
<proteinExistence type="inferred from homology"/>
<protein>
    <recommendedName>
        <fullName evidence="7 18">Phosphatidate cytidylyltransferase</fullName>
        <ecNumber evidence="6 18">2.7.7.41</ecNumber>
    </recommendedName>
</protein>
<feature type="transmembrane region" description="Helical" evidence="19">
    <location>
        <begin position="284"/>
        <end position="303"/>
    </location>
</feature>